<accession>A0A369UK12</accession>
<proteinExistence type="predicted"/>
<protein>
    <submittedName>
        <fullName evidence="2">Uncharacterized protein</fullName>
    </submittedName>
</protein>
<comment type="caution">
    <text evidence="2">The sequence shown here is derived from an EMBL/GenBank/DDBJ whole genome shotgun (WGS) entry which is preliminary data.</text>
</comment>
<feature type="transmembrane region" description="Helical" evidence="1">
    <location>
        <begin position="65"/>
        <end position="82"/>
    </location>
</feature>
<name>A0A369UK12_9GAMM</name>
<dbReference type="AlphaFoldDB" id="A0A369UK12"/>
<feature type="transmembrane region" description="Helical" evidence="1">
    <location>
        <begin position="6"/>
        <end position="24"/>
    </location>
</feature>
<evidence type="ECO:0000313" key="3">
    <source>
        <dbReference type="Proteomes" id="UP000253782"/>
    </source>
</evidence>
<evidence type="ECO:0000313" key="2">
    <source>
        <dbReference type="EMBL" id="RDD80058.1"/>
    </source>
</evidence>
<evidence type="ECO:0000256" key="1">
    <source>
        <dbReference type="SAM" id="Phobius"/>
    </source>
</evidence>
<reference evidence="2 3" key="1">
    <citation type="submission" date="2018-07" db="EMBL/GenBank/DDBJ databases">
        <title>Dyella tabacisoli L4-6T, whole genome shotgun sequence.</title>
        <authorList>
            <person name="Zhou X.-K."/>
            <person name="Li W.-J."/>
            <person name="Duan Y.-Q."/>
        </authorList>
    </citation>
    <scope>NUCLEOTIDE SEQUENCE [LARGE SCALE GENOMIC DNA]</scope>
    <source>
        <strain evidence="2 3">L4-6</strain>
    </source>
</reference>
<gene>
    <name evidence="2" type="ORF">DVJ77_19495</name>
</gene>
<organism evidence="2 3">
    <name type="scientific">Dyella tabacisoli</name>
    <dbReference type="NCBI Taxonomy" id="2282381"/>
    <lineage>
        <taxon>Bacteria</taxon>
        <taxon>Pseudomonadati</taxon>
        <taxon>Pseudomonadota</taxon>
        <taxon>Gammaproteobacteria</taxon>
        <taxon>Lysobacterales</taxon>
        <taxon>Rhodanobacteraceae</taxon>
        <taxon>Dyella</taxon>
    </lineage>
</organism>
<keyword evidence="3" id="KW-1185">Reference proteome</keyword>
<keyword evidence="1" id="KW-0812">Transmembrane</keyword>
<keyword evidence="1" id="KW-0472">Membrane</keyword>
<keyword evidence="1" id="KW-1133">Transmembrane helix</keyword>
<dbReference type="Proteomes" id="UP000253782">
    <property type="component" value="Unassembled WGS sequence"/>
</dbReference>
<sequence>MHEHAYLVGGIVLSVVALVAVYLIQTRHRQAGSKRFLASYFLLWSLIFDADKTRRDGHFLSSREWIGWVVAILIVVGILVSSSSRAP</sequence>
<dbReference type="EMBL" id="QQAH01000022">
    <property type="protein sequence ID" value="RDD80058.1"/>
    <property type="molecule type" value="Genomic_DNA"/>
</dbReference>
<feature type="transmembrane region" description="Helical" evidence="1">
    <location>
        <begin position="36"/>
        <end position="53"/>
    </location>
</feature>